<dbReference type="RefSeq" id="WP_192906000.1">
    <property type="nucleotide sequence ID" value="NZ_JADBFD010000036.1"/>
</dbReference>
<dbReference type="Pfam" id="PF09681">
    <property type="entry name" value="Phage_rep_org_N"/>
    <property type="match status" value="1"/>
</dbReference>
<proteinExistence type="predicted"/>
<dbReference type="EMBL" id="JADBFD010000036">
    <property type="protein sequence ID" value="MBE2889659.1"/>
    <property type="molecule type" value="Genomic_DNA"/>
</dbReference>
<dbReference type="InterPro" id="IPR010056">
    <property type="entry name" value="Phage_rep_org__N"/>
</dbReference>
<protein>
    <submittedName>
        <fullName evidence="2">Phage replisome organizer N-terminal domain-containing protein</fullName>
    </submittedName>
</protein>
<dbReference type="Proteomes" id="UP000618926">
    <property type="component" value="Unassembled WGS sequence"/>
</dbReference>
<dbReference type="PANTHER" id="PTHR37293">
    <property type="entry name" value="PHAGE REPLICATION PROTEIN-RELATED"/>
    <property type="match status" value="1"/>
</dbReference>
<reference evidence="2 3" key="1">
    <citation type="submission" date="2020-10" db="EMBL/GenBank/DDBJ databases">
        <title>Investigation of anaerobic biodegradation of phenanthrene by a sulfate-dependent Geobacter anodireducens strain PheS2.</title>
        <authorList>
            <person name="Zhang Z."/>
        </authorList>
    </citation>
    <scope>NUCLEOTIDE SEQUENCE [LARGE SCALE GENOMIC DNA]</scope>
    <source>
        <strain evidence="2 3">PheS2</strain>
    </source>
</reference>
<comment type="caution">
    <text evidence="2">The sequence shown here is derived from an EMBL/GenBank/DDBJ whole genome shotgun (WGS) entry which is preliminary data.</text>
</comment>
<evidence type="ECO:0000259" key="1">
    <source>
        <dbReference type="Pfam" id="PF09681"/>
    </source>
</evidence>
<gene>
    <name evidence="2" type="ORF">IIE05_17005</name>
</gene>
<evidence type="ECO:0000313" key="3">
    <source>
        <dbReference type="Proteomes" id="UP000618926"/>
    </source>
</evidence>
<sequence>MGDGVFWIRLQTDTFDSETIMLLEAMPDGDTILVIWFKMQILAGKCNADGYLILNGECPYSDEMLATVFRRPLNTVRLAISAFVKFRMVEIIDGAYYLPEWEAHQNIRGLDKIREQTRQRVARHRAKAKGVTLPVTPSNATETEAETEIELEKQQHNVRSLLKDTPLFRITDKELRSLAERHGCKPLMLAADIAAEAWRREKKEISNPGGYLQSLCTSLVVPSWYQSPEVRLAKTQAAEKMRLITKIAQEEKIAAEEKETLDREAYWASISETERDNFRHAAQKSMNPTFGLKDTIISAIAKTMAWNQAQTDYCKNYQNRNTS</sequence>
<organism evidence="2 3">
    <name type="scientific">Geobacter anodireducens</name>
    <dbReference type="NCBI Taxonomy" id="1340425"/>
    <lineage>
        <taxon>Bacteria</taxon>
        <taxon>Pseudomonadati</taxon>
        <taxon>Thermodesulfobacteriota</taxon>
        <taxon>Desulfuromonadia</taxon>
        <taxon>Geobacterales</taxon>
        <taxon>Geobacteraceae</taxon>
        <taxon>Geobacter</taxon>
    </lineage>
</organism>
<dbReference type="NCBIfam" id="TIGR01714">
    <property type="entry name" value="phage_rep_org_N"/>
    <property type="match status" value="1"/>
</dbReference>
<accession>A0ABR9NZJ3</accession>
<feature type="domain" description="Phage replisome organiser N-terminal" evidence="1">
    <location>
        <begin position="7"/>
        <end position="125"/>
    </location>
</feature>
<evidence type="ECO:0000313" key="2">
    <source>
        <dbReference type="EMBL" id="MBE2889659.1"/>
    </source>
</evidence>
<keyword evidence="3" id="KW-1185">Reference proteome</keyword>
<dbReference type="InterPro" id="IPR053162">
    <property type="entry name" value="DnaD"/>
</dbReference>
<name>A0ABR9NZJ3_9BACT</name>
<dbReference type="PANTHER" id="PTHR37293:SF7">
    <property type="entry name" value="HYPOTHETICAL PHAGE PROTEIN"/>
    <property type="match status" value="1"/>
</dbReference>